<keyword evidence="1" id="KW-0560">Oxidoreductase</keyword>
<dbReference type="Gene3D" id="3.50.50.60">
    <property type="entry name" value="FAD/NAD(P)-binding domain"/>
    <property type="match status" value="2"/>
</dbReference>
<dbReference type="EMBL" id="JBHSIU010000011">
    <property type="protein sequence ID" value="MFC4998003.1"/>
    <property type="molecule type" value="Genomic_DNA"/>
</dbReference>
<evidence type="ECO:0000313" key="4">
    <source>
        <dbReference type="EMBL" id="MFC4998003.1"/>
    </source>
</evidence>
<dbReference type="SUPFAM" id="SSF50118">
    <property type="entry name" value="Cell growth inhibitor/plasmid maintenance toxic component"/>
    <property type="match status" value="1"/>
</dbReference>
<sequence>MADPTCVIIGGGPAGMMLGLLLARAGVRVEVLERHGDFLRDFRGDTVHPSTLRLLDELGLGRRFEELPHSRLDEIRWPVDAHRSVVLADLRRLRQPHPYIAMVPQWDLLNLLADAARQEPSFTLRMNTEVTGLINESGRVRGVRYRTADGTTGELPAALTVACDGRWSIAHTDARLQPREFPVPMDAWWFRLPRLPQDGNALTPRAALGRLAVVIPRAGYLQIAYLAEKGADQRLRAAGIEHFRRDLAALLPEVADRLGALASMDDVKHLDVRLNRLRRWHTDGLLCIGDAAHAMSPVGGVGINLAVQDAVAAATLLAGPLRHGPPTPAALAAVRARRLLPTVAVQAMQRLLHRGLIAPAIAGRRVGPPAAVLALLRRFPRLSVVPAYLIGVGIRSEHAPRFARGYSLQGGEGHDRQTDDVKEMTMKAKVGDRIIEEGTHVGDHRRVGVVTALRHDDGTPPYEVHWLDTGNDALVFPGVDARVEPGKSSKSG</sequence>
<evidence type="ECO:0000259" key="3">
    <source>
        <dbReference type="Pfam" id="PF08940"/>
    </source>
</evidence>
<dbReference type="PANTHER" id="PTHR43476">
    <property type="entry name" value="3-(3-HYDROXY-PHENYL)PROPIONATE/3-HYDROXYCINNAMIC ACID HYDROXYLASE"/>
    <property type="match status" value="1"/>
</dbReference>
<dbReference type="Gene3D" id="2.30.30.440">
    <property type="entry name" value="Domain of unknown function DUF1918"/>
    <property type="match status" value="1"/>
</dbReference>
<dbReference type="InterPro" id="IPR036188">
    <property type="entry name" value="FAD/NAD-bd_sf"/>
</dbReference>
<name>A0ABV9VNT8_9ACTN</name>
<comment type="caution">
    <text evidence="4">The sequence shown here is derived from an EMBL/GenBank/DDBJ whole genome shotgun (WGS) entry which is preliminary data.</text>
</comment>
<dbReference type="InterPro" id="IPR050631">
    <property type="entry name" value="PheA/TfdB_FAD_monoxygenase"/>
</dbReference>
<dbReference type="InterPro" id="IPR002938">
    <property type="entry name" value="FAD-bd"/>
</dbReference>
<dbReference type="Proteomes" id="UP001595912">
    <property type="component" value="Unassembled WGS sequence"/>
</dbReference>
<dbReference type="SUPFAM" id="SSF51905">
    <property type="entry name" value="FAD/NAD(P)-binding domain"/>
    <property type="match status" value="1"/>
</dbReference>
<proteinExistence type="predicted"/>
<dbReference type="PRINTS" id="PR00420">
    <property type="entry name" value="RNGMNOXGNASE"/>
</dbReference>
<dbReference type="NCBIfam" id="NF004834">
    <property type="entry name" value="PRK06185.1-3"/>
    <property type="match status" value="1"/>
</dbReference>
<keyword evidence="5" id="KW-1185">Reference proteome</keyword>
<protein>
    <submittedName>
        <fullName evidence="4">FAD-dependent oxidoreductase</fullName>
    </submittedName>
</protein>
<dbReference type="Pfam" id="PF08940">
    <property type="entry name" value="DUF1918"/>
    <property type="match status" value="1"/>
</dbReference>
<gene>
    <name evidence="4" type="ORF">ACFPIJ_09195</name>
</gene>
<reference evidence="5" key="1">
    <citation type="journal article" date="2019" name="Int. J. Syst. Evol. Microbiol.">
        <title>The Global Catalogue of Microorganisms (GCM) 10K type strain sequencing project: providing services to taxonomists for standard genome sequencing and annotation.</title>
        <authorList>
            <consortium name="The Broad Institute Genomics Platform"/>
            <consortium name="The Broad Institute Genome Sequencing Center for Infectious Disease"/>
            <person name="Wu L."/>
            <person name="Ma J."/>
        </authorList>
    </citation>
    <scope>NUCLEOTIDE SEQUENCE [LARGE SCALE GENOMIC DNA]</scope>
    <source>
        <strain evidence="5">CGMCC 4.7152</strain>
    </source>
</reference>
<dbReference type="Pfam" id="PF01494">
    <property type="entry name" value="FAD_binding_3"/>
    <property type="match status" value="1"/>
</dbReference>
<evidence type="ECO:0000256" key="1">
    <source>
        <dbReference type="ARBA" id="ARBA00023002"/>
    </source>
</evidence>
<dbReference type="PANTHER" id="PTHR43476:SF5">
    <property type="entry name" value="FAD-DEPENDENT MONOOXYGENASE"/>
    <property type="match status" value="1"/>
</dbReference>
<dbReference type="NCBIfam" id="NF004833">
    <property type="entry name" value="PRK06185.1-1"/>
    <property type="match status" value="1"/>
</dbReference>
<organism evidence="4 5">
    <name type="scientific">Dactylosporangium cerinum</name>
    <dbReference type="NCBI Taxonomy" id="1434730"/>
    <lineage>
        <taxon>Bacteria</taxon>
        <taxon>Bacillati</taxon>
        <taxon>Actinomycetota</taxon>
        <taxon>Actinomycetes</taxon>
        <taxon>Micromonosporales</taxon>
        <taxon>Micromonosporaceae</taxon>
        <taxon>Dactylosporangium</taxon>
    </lineage>
</organism>
<evidence type="ECO:0000313" key="5">
    <source>
        <dbReference type="Proteomes" id="UP001595912"/>
    </source>
</evidence>
<dbReference type="RefSeq" id="WP_380114259.1">
    <property type="nucleotide sequence ID" value="NZ_JBHSIU010000011.1"/>
</dbReference>
<feature type="domain" description="FAD-binding" evidence="2">
    <location>
        <begin position="6"/>
        <end position="325"/>
    </location>
</feature>
<accession>A0ABV9VNT8</accession>
<feature type="domain" description="DUF1918" evidence="3">
    <location>
        <begin position="426"/>
        <end position="483"/>
    </location>
</feature>
<evidence type="ECO:0000259" key="2">
    <source>
        <dbReference type="Pfam" id="PF01494"/>
    </source>
</evidence>
<dbReference type="InterPro" id="IPR015035">
    <property type="entry name" value="DUF1918"/>
</dbReference>